<dbReference type="InterPro" id="IPR029526">
    <property type="entry name" value="PGBD"/>
</dbReference>
<organism evidence="2 3">
    <name type="scientific">Phytophthora fragariaefolia</name>
    <dbReference type="NCBI Taxonomy" id="1490495"/>
    <lineage>
        <taxon>Eukaryota</taxon>
        <taxon>Sar</taxon>
        <taxon>Stramenopiles</taxon>
        <taxon>Oomycota</taxon>
        <taxon>Peronosporomycetes</taxon>
        <taxon>Peronosporales</taxon>
        <taxon>Peronosporaceae</taxon>
        <taxon>Phytophthora</taxon>
    </lineage>
</organism>
<feature type="domain" description="PiggyBac transposable element-derived protein" evidence="1">
    <location>
        <begin position="2"/>
        <end position="139"/>
    </location>
</feature>
<dbReference type="OrthoDB" id="123207at2759"/>
<name>A0A9W7D2W8_9STRA</name>
<proteinExistence type="predicted"/>
<evidence type="ECO:0000313" key="2">
    <source>
        <dbReference type="EMBL" id="GMF56181.1"/>
    </source>
</evidence>
<dbReference type="EMBL" id="BSXT01003923">
    <property type="protein sequence ID" value="GMF56181.1"/>
    <property type="molecule type" value="Genomic_DNA"/>
</dbReference>
<evidence type="ECO:0000259" key="1">
    <source>
        <dbReference type="Pfam" id="PF13843"/>
    </source>
</evidence>
<dbReference type="PANTHER" id="PTHR46599">
    <property type="entry name" value="PIGGYBAC TRANSPOSABLE ELEMENT-DERIVED PROTEIN 4"/>
    <property type="match status" value="1"/>
</dbReference>
<protein>
    <submittedName>
        <fullName evidence="2">Unnamed protein product</fullName>
    </submittedName>
</protein>
<dbReference type="AlphaFoldDB" id="A0A9W7D2W8"/>
<evidence type="ECO:0000313" key="3">
    <source>
        <dbReference type="Proteomes" id="UP001165121"/>
    </source>
</evidence>
<keyword evidence="3" id="KW-1185">Reference proteome</keyword>
<dbReference type="Pfam" id="PF13843">
    <property type="entry name" value="DDE_Tnp_1_7"/>
    <property type="match status" value="1"/>
</dbReference>
<reference evidence="2" key="1">
    <citation type="submission" date="2023-04" db="EMBL/GenBank/DDBJ databases">
        <title>Phytophthora fragariaefolia NBRC 109709.</title>
        <authorList>
            <person name="Ichikawa N."/>
            <person name="Sato H."/>
            <person name="Tonouchi N."/>
        </authorList>
    </citation>
    <scope>NUCLEOTIDE SEQUENCE</scope>
    <source>
        <strain evidence="2">NBRC 109709</strain>
    </source>
</reference>
<sequence>MNVYVVGTVMANRLGLDPALKEGRATRPASIPRGTLKFSRSVAIPSMIMFHWWDRKPVHYLCTGAVMTESTIGRKVKQLGAITVPCPQAVTDYQRWMGGVDVHNQLRLQKYSLHTSAKFLKYYKSLFFGFVDLALVNSFLSHKEAAAIDDKPVMKRGASFGVLQKQLLQLKTEDFAGVVATPLSGSQKRQRTPIRVTHQLEQRDNWVTVSGVQKRRQLS</sequence>
<dbReference type="Proteomes" id="UP001165121">
    <property type="component" value="Unassembled WGS sequence"/>
</dbReference>
<gene>
    <name evidence="2" type="ORF">Pfra01_002380100</name>
</gene>
<dbReference type="PANTHER" id="PTHR46599:SF3">
    <property type="entry name" value="PIGGYBAC TRANSPOSABLE ELEMENT-DERIVED PROTEIN 4"/>
    <property type="match status" value="1"/>
</dbReference>
<accession>A0A9W7D2W8</accession>
<comment type="caution">
    <text evidence="2">The sequence shown here is derived from an EMBL/GenBank/DDBJ whole genome shotgun (WGS) entry which is preliminary data.</text>
</comment>